<organism evidence="1 2">
    <name type="scientific">Tumidithrix elongata BACA0141</name>
    <dbReference type="NCBI Taxonomy" id="2716417"/>
    <lineage>
        <taxon>Bacteria</taxon>
        <taxon>Bacillati</taxon>
        <taxon>Cyanobacteriota</taxon>
        <taxon>Cyanophyceae</taxon>
        <taxon>Pseudanabaenales</taxon>
        <taxon>Pseudanabaenaceae</taxon>
        <taxon>Tumidithrix</taxon>
        <taxon>Tumidithrix elongata</taxon>
    </lineage>
</organism>
<evidence type="ECO:0008006" key="3">
    <source>
        <dbReference type="Google" id="ProtNLM"/>
    </source>
</evidence>
<reference evidence="1" key="1">
    <citation type="submission" date="2024-01" db="EMBL/GenBank/DDBJ databases">
        <title>Bank of Algae and Cyanobacteria of the Azores (BACA) strain genomes.</title>
        <authorList>
            <person name="Luz R."/>
            <person name="Cordeiro R."/>
            <person name="Fonseca A."/>
            <person name="Goncalves V."/>
        </authorList>
    </citation>
    <scope>NUCLEOTIDE SEQUENCE</scope>
    <source>
        <strain evidence="1">BACA0141</strain>
    </source>
</reference>
<accession>A0AAW9PW26</accession>
<dbReference type="RefSeq" id="WP_330482423.1">
    <property type="nucleotide sequence ID" value="NZ_JAZBJZ010000011.1"/>
</dbReference>
<name>A0AAW9PW26_9CYAN</name>
<proteinExistence type="predicted"/>
<comment type="caution">
    <text evidence="1">The sequence shown here is derived from an EMBL/GenBank/DDBJ whole genome shotgun (WGS) entry which is preliminary data.</text>
</comment>
<gene>
    <name evidence="1" type="ORF">V2H45_04470</name>
</gene>
<dbReference type="Proteomes" id="UP001333818">
    <property type="component" value="Unassembled WGS sequence"/>
</dbReference>
<protein>
    <recommendedName>
        <fullName evidence="3">Collagen-like protein</fullName>
    </recommendedName>
</protein>
<dbReference type="EMBL" id="JAZBJZ010000011">
    <property type="protein sequence ID" value="MEE3715999.1"/>
    <property type="molecule type" value="Genomic_DNA"/>
</dbReference>
<sequence>MKLRKFMLFFGLGTTGSIAGKILLKFALFTLLLSVFAVTTIYAQSQIFGVPGRNGMDGRSGRNGLNGQEQVIRAGDRSIAYDLSGGEGDDGENASLGENATQCQQPQPEFSIMGAQGGNGGNGGSGGNGGNGGNATIYFDEISQLKNVLLKNNGGRLRRGGLGAQGGNGCTCQQSSWEVTYCTWELRSQPIKDEKQPWQAIRQRTTLCSGIPFLGDNEPSRPSHVSSDNNYRYRWHYIGVDRRDRYTCTNGSQGQNGRNGSDGTLGAYGRVWLVQGTTIPTEKLTHSEKVSTLSGKTIPFVKNNWLDKNGLGQLLASGSNVSDSYALLDTKRRSLKVVWATEKSFTDLGDPAIESTIAASGMLNLTIPGTLESDVDIQKDTTVVKIANGIHPNRLRQFQFKGFYLFKDPSKIYLEDRGNLLNELKQVKVTVSLYDRNGKQIGNKLKELTYAIAPRVETPKGVSIANNSYTLDFGDAFSALLKPDKPMAYVISIDQTTIAGATYNSGMQVKFVVGKINTNPEVERL</sequence>
<evidence type="ECO:0000313" key="1">
    <source>
        <dbReference type="EMBL" id="MEE3715999.1"/>
    </source>
</evidence>
<evidence type="ECO:0000313" key="2">
    <source>
        <dbReference type="Proteomes" id="UP001333818"/>
    </source>
</evidence>
<keyword evidence="2" id="KW-1185">Reference proteome</keyword>
<dbReference type="AlphaFoldDB" id="A0AAW9PW26"/>